<name>A0A0C4YCR0_9BURK</name>
<organism evidence="5 6">
    <name type="scientific">Cupriavidus basilensis</name>
    <dbReference type="NCBI Taxonomy" id="68895"/>
    <lineage>
        <taxon>Bacteria</taxon>
        <taxon>Pseudomonadati</taxon>
        <taxon>Pseudomonadota</taxon>
        <taxon>Betaproteobacteria</taxon>
        <taxon>Burkholderiales</taxon>
        <taxon>Burkholderiaceae</taxon>
        <taxon>Cupriavidus</taxon>
    </lineage>
</organism>
<dbReference type="OrthoDB" id="9811589at2"/>
<dbReference type="RefSeq" id="WP_043355209.1">
    <property type="nucleotide sequence ID" value="NZ_CP010537.1"/>
</dbReference>
<accession>A0A0C4YCR0</accession>
<gene>
    <name evidence="5" type="ORF">RR42_s1824</name>
</gene>
<sequence length="242" mass="26099">MSFGESAAIYNQARQSYSTAVMDKVADILAAAQKQAILDIGCGTGIATRQLTACGFRPVGIDVDPDMIDEARRLGQAGAYHVMGADRLDFADAAFGGATAFGAFHWFSDDASVRNIRRVLMPGAAFVVVNKNDAGDFREAIVDIVDRHVALSHARPKAEYQPAGTLAAGGFHAVREDRIQTMESLSIDQAVAHARSMRLWEEVPTSLHAAIEADLRDYVERHLDASGMLPRPLVVTIVSGCR</sequence>
<evidence type="ECO:0000259" key="4">
    <source>
        <dbReference type="Pfam" id="PF08241"/>
    </source>
</evidence>
<keyword evidence="6" id="KW-1185">Reference proteome</keyword>
<evidence type="ECO:0000256" key="1">
    <source>
        <dbReference type="ARBA" id="ARBA00008361"/>
    </source>
</evidence>
<dbReference type="InterPro" id="IPR029063">
    <property type="entry name" value="SAM-dependent_MTases_sf"/>
</dbReference>
<evidence type="ECO:0000256" key="3">
    <source>
        <dbReference type="ARBA" id="ARBA00022679"/>
    </source>
</evidence>
<dbReference type="AlphaFoldDB" id="A0A0C4YCR0"/>
<comment type="similarity">
    <text evidence="1">Belongs to the methyltransferase superfamily.</text>
</comment>
<protein>
    <submittedName>
        <fullName evidence="5">SAM-dependent methyltransferase</fullName>
    </submittedName>
</protein>
<evidence type="ECO:0000313" key="6">
    <source>
        <dbReference type="Proteomes" id="UP000031843"/>
    </source>
</evidence>
<reference evidence="5 6" key="1">
    <citation type="journal article" date="2015" name="Genome Announc.">
        <title>Complete Genome Sequence of Cupriavidus basilensis 4G11, Isolated from the Oak Ridge Field Research Center Site.</title>
        <authorList>
            <person name="Ray J."/>
            <person name="Waters R.J."/>
            <person name="Skerker J.M."/>
            <person name="Kuehl J.V."/>
            <person name="Price M.N."/>
            <person name="Huang J."/>
            <person name="Chakraborty R."/>
            <person name="Arkin A.P."/>
            <person name="Deutschbauer A."/>
        </authorList>
    </citation>
    <scope>NUCLEOTIDE SEQUENCE [LARGE SCALE GENOMIC DNA]</scope>
    <source>
        <strain evidence="5">4G11</strain>
    </source>
</reference>
<dbReference type="SUPFAM" id="SSF53335">
    <property type="entry name" value="S-adenosyl-L-methionine-dependent methyltransferases"/>
    <property type="match status" value="1"/>
</dbReference>
<evidence type="ECO:0000313" key="5">
    <source>
        <dbReference type="EMBL" id="AJG23412.1"/>
    </source>
</evidence>
<dbReference type="InterPro" id="IPR013216">
    <property type="entry name" value="Methyltransf_11"/>
</dbReference>
<dbReference type="GO" id="GO:0008757">
    <property type="term" value="F:S-adenosylmethionine-dependent methyltransferase activity"/>
    <property type="evidence" value="ECO:0007669"/>
    <property type="project" value="InterPro"/>
</dbReference>
<feature type="domain" description="Methyltransferase type 11" evidence="4">
    <location>
        <begin position="38"/>
        <end position="127"/>
    </location>
</feature>
<dbReference type="Proteomes" id="UP000031843">
    <property type="component" value="Chromosome secondary"/>
</dbReference>
<evidence type="ECO:0000256" key="2">
    <source>
        <dbReference type="ARBA" id="ARBA00022603"/>
    </source>
</evidence>
<proteinExistence type="inferred from homology"/>
<dbReference type="Gene3D" id="3.40.50.150">
    <property type="entry name" value="Vaccinia Virus protein VP39"/>
    <property type="match status" value="1"/>
</dbReference>
<dbReference type="CDD" id="cd02440">
    <property type="entry name" value="AdoMet_MTases"/>
    <property type="match status" value="1"/>
</dbReference>
<dbReference type="GO" id="GO:0032259">
    <property type="term" value="P:methylation"/>
    <property type="evidence" value="ECO:0007669"/>
    <property type="project" value="UniProtKB-KW"/>
</dbReference>
<dbReference type="PANTHER" id="PTHR44942:SF4">
    <property type="entry name" value="METHYLTRANSFERASE TYPE 11 DOMAIN-CONTAINING PROTEIN"/>
    <property type="match status" value="1"/>
</dbReference>
<dbReference type="EMBL" id="CP010537">
    <property type="protein sequence ID" value="AJG23412.1"/>
    <property type="molecule type" value="Genomic_DNA"/>
</dbReference>
<dbReference type="KEGG" id="cbw:RR42_s1824"/>
<dbReference type="PANTHER" id="PTHR44942">
    <property type="entry name" value="METHYLTRANSF_11 DOMAIN-CONTAINING PROTEIN"/>
    <property type="match status" value="1"/>
</dbReference>
<keyword evidence="2 5" id="KW-0489">Methyltransferase</keyword>
<dbReference type="Pfam" id="PF08241">
    <property type="entry name" value="Methyltransf_11"/>
    <property type="match status" value="1"/>
</dbReference>
<keyword evidence="3 5" id="KW-0808">Transferase</keyword>
<dbReference type="InterPro" id="IPR051052">
    <property type="entry name" value="Diverse_substrate_MTase"/>
</dbReference>